<feature type="compositionally biased region" description="Low complexity" evidence="1">
    <location>
        <begin position="10"/>
        <end position="22"/>
    </location>
</feature>
<dbReference type="Gene3D" id="3.30.450.180">
    <property type="match status" value="1"/>
</dbReference>
<keyword evidence="4" id="KW-1185">Reference proteome</keyword>
<name>A0ABR5IS08_9ACTN</name>
<dbReference type="InterPro" id="IPR010982">
    <property type="entry name" value="Lambda_DNA-bd_dom_sf"/>
</dbReference>
<dbReference type="PANTHER" id="PTHR35010">
    <property type="entry name" value="BLL4672 PROTEIN-RELATED"/>
    <property type="match status" value="1"/>
</dbReference>
<evidence type="ECO:0000256" key="1">
    <source>
        <dbReference type="SAM" id="MobiDB-lite"/>
    </source>
</evidence>
<dbReference type="InterPro" id="IPR041413">
    <property type="entry name" value="MLTR_LBD"/>
</dbReference>
<feature type="region of interest" description="Disordered" evidence="1">
    <location>
        <begin position="1"/>
        <end position="28"/>
    </location>
</feature>
<dbReference type="EMBL" id="LGUT01004444">
    <property type="protein sequence ID" value="KOG49348.1"/>
    <property type="molecule type" value="Genomic_DNA"/>
</dbReference>
<dbReference type="Gene3D" id="1.10.260.40">
    <property type="entry name" value="lambda repressor-like DNA-binding domains"/>
    <property type="match status" value="1"/>
</dbReference>
<reference evidence="3 4" key="1">
    <citation type="submission" date="2015-07" db="EMBL/GenBank/DDBJ databases">
        <authorList>
            <person name="Ju K.-S."/>
            <person name="Doroghazi J.R."/>
            <person name="Metcalf W.W."/>
        </authorList>
    </citation>
    <scope>NUCLEOTIDE SEQUENCE [LARGE SCALE GENOMIC DNA]</scope>
    <source>
        <strain evidence="3 4">NRRL B-3589</strain>
    </source>
</reference>
<feature type="domain" description="MmyB-like transcription regulator ligand binding" evidence="2">
    <location>
        <begin position="128"/>
        <end position="293"/>
    </location>
</feature>
<accession>A0ABR5IS08</accession>
<dbReference type="Pfam" id="PF17765">
    <property type="entry name" value="MLTR_LBD"/>
    <property type="match status" value="1"/>
</dbReference>
<comment type="caution">
    <text evidence="3">The sequence shown here is derived from an EMBL/GenBank/DDBJ whole genome shotgun (WGS) entry which is preliminary data.</text>
</comment>
<protein>
    <submittedName>
        <fullName evidence="3">XRE family transcriptional regulator</fullName>
    </submittedName>
</protein>
<proteinExistence type="predicted"/>
<organism evidence="3 4">
    <name type="scientific">Streptomyces varsoviensis</name>
    <dbReference type="NCBI Taxonomy" id="67373"/>
    <lineage>
        <taxon>Bacteria</taxon>
        <taxon>Bacillati</taxon>
        <taxon>Actinomycetota</taxon>
        <taxon>Actinomycetes</taxon>
        <taxon>Kitasatosporales</taxon>
        <taxon>Streptomycetaceae</taxon>
        <taxon>Streptomyces</taxon>
    </lineage>
</organism>
<evidence type="ECO:0000313" key="4">
    <source>
        <dbReference type="Proteomes" id="UP000037020"/>
    </source>
</evidence>
<evidence type="ECO:0000313" key="3">
    <source>
        <dbReference type="EMBL" id="KOG49348.1"/>
    </source>
</evidence>
<dbReference type="Pfam" id="PF13560">
    <property type="entry name" value="HTH_31"/>
    <property type="match status" value="1"/>
</dbReference>
<evidence type="ECO:0000259" key="2">
    <source>
        <dbReference type="Pfam" id="PF17765"/>
    </source>
</evidence>
<gene>
    <name evidence="3" type="ORF">ADK38_45005</name>
</gene>
<dbReference type="Proteomes" id="UP000037020">
    <property type="component" value="Unassembled WGS sequence"/>
</dbReference>
<sequence length="309" mass="34761">MAAGTGNGPATGTAAGPGTRGETSADVRRNELAAFLRSRRERITPEQAGLARGQRRRTPGLRREEVAHLAAVGVTWYTWLEQARNIKVSAQVLDSLARALMLDHSERFHLFALAEVADPHPNSECTGVSDSLRAMLRQLEPFPACVQNSRYDILAYNRTYGRLLCDLDALPQEDRNCMLLAFTNATWSACVVNRDEVVRSMAAKFRASMAEHLAEPAWKTLLKRLQDESPEFRELWARHEVVRATKRTWIFRQAQVGLLRTRYTALWTGPNSGPRLLTYTPEDDETRERLERLQELVTADPSGTPPRPA</sequence>
<dbReference type="PANTHER" id="PTHR35010:SF2">
    <property type="entry name" value="BLL4672 PROTEIN"/>
    <property type="match status" value="1"/>
</dbReference>